<feature type="chain" id="PRO_5043403390" evidence="1">
    <location>
        <begin position="24"/>
        <end position="671"/>
    </location>
</feature>
<dbReference type="Gene3D" id="3.40.50.12090">
    <property type="match status" value="2"/>
</dbReference>
<organism evidence="2">
    <name type="scientific">Proteinivorax tanatarense</name>
    <dbReference type="NCBI Taxonomy" id="1260629"/>
    <lineage>
        <taxon>Bacteria</taxon>
        <taxon>Bacillati</taxon>
        <taxon>Bacillota</taxon>
        <taxon>Clostridia</taxon>
        <taxon>Eubacteriales</taxon>
        <taxon>Proteinivoracaceae</taxon>
        <taxon>Proteinivorax</taxon>
    </lineage>
</organism>
<name>A0AAU7VHT0_9FIRM</name>
<dbReference type="InterPro" id="IPR051922">
    <property type="entry name" value="Bact_Sporulation_Assoc"/>
</dbReference>
<dbReference type="RefSeq" id="WP_350342405.1">
    <property type="nucleotide sequence ID" value="NZ_CP158367.1"/>
</dbReference>
<evidence type="ECO:0000313" key="2">
    <source>
        <dbReference type="EMBL" id="XBX73643.1"/>
    </source>
</evidence>
<proteinExistence type="predicted"/>
<evidence type="ECO:0000256" key="1">
    <source>
        <dbReference type="SAM" id="SignalP"/>
    </source>
</evidence>
<dbReference type="EMBL" id="CP158367">
    <property type="protein sequence ID" value="XBX73643.1"/>
    <property type="molecule type" value="Genomic_DNA"/>
</dbReference>
<protein>
    <submittedName>
        <fullName evidence="2">Cell wall-binding repeat-containing protein</fullName>
    </submittedName>
</protein>
<accession>A0AAU7VHT0</accession>
<reference evidence="2" key="2">
    <citation type="submission" date="2024-06" db="EMBL/GenBank/DDBJ databases">
        <authorList>
            <person name="Petrova K.O."/>
            <person name="Toshchakov S.V."/>
            <person name="Boltjanskaja Y.V."/>
            <person name="Kevbrin V."/>
        </authorList>
    </citation>
    <scope>NUCLEOTIDE SEQUENCE</scope>
    <source>
        <strain evidence="2">Z-910T</strain>
    </source>
</reference>
<reference evidence="2" key="1">
    <citation type="journal article" date="2013" name="Extremophiles">
        <title>Proteinivorax tanatarense gen. nov., sp. nov., an anaerobic, haloalkaliphilic, proteolytic bacterium isolated from a decaying algal bloom, and proposal of Proteinivoraceae fam. nov.</title>
        <authorList>
            <person name="Kevbrin V."/>
            <person name="Boltyanskaya Y."/>
            <person name="Zhilina T."/>
            <person name="Kolganova T."/>
            <person name="Lavrentjeva E."/>
            <person name="Kuznetsov B."/>
        </authorList>
    </citation>
    <scope>NUCLEOTIDE SEQUENCE</scope>
    <source>
        <strain evidence="2">Z-910T</strain>
    </source>
</reference>
<feature type="signal peptide" evidence="1">
    <location>
        <begin position="1"/>
        <end position="23"/>
    </location>
</feature>
<dbReference type="Pfam" id="PF04122">
    <property type="entry name" value="CW_binding_2"/>
    <property type="match status" value="3"/>
</dbReference>
<keyword evidence="1" id="KW-0732">Signal</keyword>
<dbReference type="PANTHER" id="PTHR30032:SF8">
    <property type="entry name" value="GERMINATION-SPECIFIC N-ACETYLMURAMOYL-L-ALANINE AMIDASE"/>
    <property type="match status" value="1"/>
</dbReference>
<gene>
    <name evidence="2" type="ORF">PRVXT_001636</name>
</gene>
<dbReference type="AlphaFoldDB" id="A0AAU7VHT0"/>
<dbReference type="PANTHER" id="PTHR30032">
    <property type="entry name" value="N-ACETYLMURAMOYL-L-ALANINE AMIDASE-RELATED"/>
    <property type="match status" value="1"/>
</dbReference>
<sequence length="671" mass="75507">MKKLFSIVLTLVLFVSLSGVVQGSEANKNQELTVEKDYMKMESSVIIEGSIDDLKIQTKEQPISVFEGPSGIEIRSFTDEYESQKELKMVYQELMNNTISKELSYLSHVNIYGDFPAGRGVAGHYFLAWTSTPNGLAMADNRYISLYGAEDFSFEQMAGTLSHEYGHHFSYFYEFENGLNSIDEAFVDTKYGQIRNLEQYSKINNGEWHWAPQEIAAEDYRVLLGSPLGRKEPHRNYFIEYPPNVTGLQEYWVDVSGYENEVVNFPTQPKITLSKVKDHFNWTFLTFDSTKSWDDETFDLEYSLYWAESGSTVMSRTYETDSNKRRFKVNKINFNTNSKYDFWVYSKNEEGVKNRSEKLTIDFNELDQYISYLSRYSGRNRIETAISVSQEGWQDGSKVAFLANGSEFADALSGTTLAHSYDAPILLTHKNHLSRFVGDELKRLGVDTVYILGGVNAVGKEVETELEKLGFNIERIAGVDRYHTAAKIGENLGGQKDTVVLATGLDFPDALAVAPFAAQLSYPVLFSRNSGSLPDFTREAIEDWRVENVIIVGGESVVPKEVEAELEGMGINVSRLAGNNRYQTSIEIVDYFTDGDFTDAYVATGENFADALTGAGLAAKREAPVLMINDSIIPAYVEQYIQEVSGGRGYILGGEAVIDKEAKLRLQKLLK</sequence>
<dbReference type="InterPro" id="IPR007253">
    <property type="entry name" value="Cell_wall-bd_2"/>
</dbReference>